<accession>A0A4U7JHZ5</accession>
<dbReference type="EMBL" id="CP061336">
    <property type="protein sequence ID" value="QNU65527.1"/>
    <property type="molecule type" value="Genomic_DNA"/>
</dbReference>
<evidence type="ECO:0000313" key="1">
    <source>
        <dbReference type="EMBL" id="QNU65527.1"/>
    </source>
</evidence>
<organism evidence="1 2">
    <name type="scientific">Ruminiclostridium herbifermentans</name>
    <dbReference type="NCBI Taxonomy" id="2488810"/>
    <lineage>
        <taxon>Bacteria</taxon>
        <taxon>Bacillati</taxon>
        <taxon>Bacillota</taxon>
        <taxon>Clostridia</taxon>
        <taxon>Eubacteriales</taxon>
        <taxon>Oscillospiraceae</taxon>
        <taxon>Ruminiclostridium</taxon>
    </lineage>
</organism>
<name>A0A4U7JHZ5_9FIRM</name>
<reference evidence="1 2" key="1">
    <citation type="submission" date="2020-09" db="EMBL/GenBank/DDBJ databases">
        <title>Characterization and genome sequencing of Ruminiclostridium sp. nov. MA18.</title>
        <authorList>
            <person name="Rettenmaier R."/>
            <person name="Kowollik M.-L."/>
            <person name="Liebl W."/>
            <person name="Zverlov V."/>
        </authorList>
    </citation>
    <scope>NUCLEOTIDE SEQUENCE [LARGE SCALE GENOMIC DNA]</scope>
    <source>
        <strain evidence="1 2">MA18</strain>
    </source>
</reference>
<dbReference type="KEGG" id="rher:EHE19_011370"/>
<protein>
    <submittedName>
        <fullName evidence="1">TM1812 family CRISPR-associated protein</fullName>
    </submittedName>
</protein>
<proteinExistence type="predicted"/>
<dbReference type="RefSeq" id="WP_137695829.1">
    <property type="nucleotide sequence ID" value="NZ_CP061336.1"/>
</dbReference>
<dbReference type="Proteomes" id="UP000306409">
    <property type="component" value="Chromosome"/>
</dbReference>
<sequence length="493" mass="58109">MNENIMILFLSNVRPVKNNLKKYPYKYTETNENHNYNFDIKGVQTNEAAVKTVIQLLHESQKKLSTVYMLCTKTVLDEIKGLEEKHKEFFERRIKEFCEDNKYSCPKFEKIDYDESSKGEKVFNEIINMANKIDEDYNSSDITVYADMTGGMRNSSMLMLSIMRLLQYKGIKIEKVLYSNWSPDTGETYMEIISNEDKNSVCKQNDDKQKYNTIDNITDIYKINNLIAGAEEFVKFGSAQTLTEYFQIFINNNPTSPLSLLIDAMNNFSENLKLCRYGYFKESIDKLKDCINNYRRNALNDINEKIFYLFLSTIKKEYDLLLKQDRTDLDIISWCIEKGYLQQALTLYVEKVPDFIYSNLFPSLDDKELKIVEKSCWSNTSLGFYLINKYILSKNNANYKPKKNKEKDFLEPDKKAELIINRLNNKIVKLKSDVIKYDSDYLKNILKNYYTIKDDRNNSNHASNEKNFKTSEHIKNDLIEYINLLNKNNKNYK</sequence>
<keyword evidence="2" id="KW-1185">Reference proteome</keyword>
<dbReference type="AlphaFoldDB" id="A0A4U7JHZ5"/>
<dbReference type="OrthoDB" id="2068552at2"/>
<evidence type="ECO:0000313" key="2">
    <source>
        <dbReference type="Proteomes" id="UP000306409"/>
    </source>
</evidence>
<gene>
    <name evidence="1" type="ORF">EHE19_011370</name>
</gene>